<sequence>MKVDHCPLNQNFNPRTLKCADKVQPVDVKEYCTVHPTSMIPDYQNCAKLYNCTDGTHTECTYPDLYNGQTQMCQNFMTTRCDGRQEPQAPCEYDQNLCPQGDPSCRYVLSFYFNFSGEYDQNLCPQGDPSCRSCPERLPSCRGLPDGDRPVSTALWTNVYITCLHNRTMAVRDCPPGSVFNPVTLQCMSVVAKSNVDNVCGANPTMIKPNTNNCGQYYNCSAITKYGHHLMECTYPDLFDPVTSQCREFYNVQCDQKHEPMAPCEYLQNLCQQSNTSCAPCSTRLPSCIGLPDGTNPFPGRMWKSDFIRCDRNRTVEITHCKSGYFHPRKMICTKEVIPVDIPDYCGANPSDVLPDPDNCGRYYNCSMSPGHGTKRSMSPLKISTYHIECRYPDLFDLAIMQCAGFETVNCPNRKEPQAPCEYQQHLCSPGDLSCTRCPDRLPSCVGLSDGPHPVPTQLWMTGFIVCYKNRTVNVTNCAHNEYFNPRLNSCMKKVIPVDVPEYCAAHRTAVLPDPDDCAKYYNCTSTQHQECKYPDLYNPSTLSCDKFTSVSCDKKPEPQAPCQYDQNKCPASDPNCKPCPERLPSCIGLPDGLNIFPGKLWKADYIQCYKNRTIDVKICTTGYFHPVQKICLTEVKPVDVKEYCKANPRDILPDPDNCSHYYNCTKITLSTITTSTECAYPDLFSPVSQRCEMFTSVKCIKRPEPQAPCEYEKNLCTGTSCQPCPDRLPSCVGLSDGNHAFPAQMWKSGYVTCYKNRTTNIRKCTTGYFHPRRQVCMVDVVSVDVPEYCKANTAAIIPDPTNCAKYYNCTDPTRQYMKECTYPDLFSTITQSCERFQMVGCRKRPEPQAPCEYNKNLCTVNDPNCQPCPSRLPSCVGIPDGDRPFPAHQWTDLYITCLTNRTIAIRHCPSGSVFDPSRLQCVNRIEQGNLQSYCAANPTTKKRHPTNCAKYIDCSTKSSPYGDYIKECTYPDLFSRVTFKCENFSTVNCIPLQEPLAPCEYEQNLCKPNDANCEPCSSRLPSCVGLPDGVNYFPGKLWTDSYMRCFRNRTISVEKCPAGYFHPRQHLCVKTVDRVDIPDYCQSHLDAVLPDPANCGHYFNCSFLATHRSMEISECKYPDLFSITTRRCEPFYNVQCQNRYQPQAPCEYVKNLCLTSNVNCVPCPGRLPSCRGLSDGLHSFPGRQWMEDYIRCDRNRTVEVSKCQTGYFNPTSRKCSTQHGPNTVPEYCKAHPTAVLPKGDNCVQYYNCSVGLTRYGRNIMECPYPDMFSTISSQCERFTSVSCKDRQEHQAPCEYTQNLCDNDPTCQPCTSRLPSCIGKQDGQQAFTGKLWTDLYIQCQQNRTVAVIHCPKYQVFDPHNRQCLSTRNIKNIDEFCRANPTVIQEYTDSCAMYINCSRTGHYLVECEYKQNLCLPGDINCQPCTERLPSCVGLRDGSNPHPYHMWGIEYIVCDKNRSILVDRCSQGYFNPRTLTCTVTIPKVDIIDYCKVHSNDVLPDSDNCAKYYRCRDQMSKVIGQTGECSYPDLFSTSTKACESFTTVNCGTRKEPQAPCEYQKNICSRTDLTCEPCPDRLPTCVGKPDGANSFPGKLLSHDYITCLRNRTVTVTKCPQGQFFNPDSRQCTNQISTTDIDSFCTANPTSLKPHPSNCAQYYNCSDVNSIYGRYLEECTYPDLFSPITMRCQNFQTVSCDAKHEPKAPCEYRANVCDGTSSVCTPCPERLPSCIGQTDGHHMFPGRSWLKDYIVCIKERTIVQKCDSGYFNPRLHQCTPNVGVTDIPSYCRAYSGTILPHPTNCAKYFRCPTNKYDTITYQEECTYPDLYSTVLHSCQNFTSVSCGSRQEPQAPCEYSQNQCQPHLRIVCCSQDCSIDRNSKFGHYLEECTYPQLFSSLTKTCSNFTTARCEKRFVPQAPCEYMQNQNIGSIKQTVSCPERLPSCIGLPDGRNMFPTRKWKSDYIMCYRNRTLTVYHCDTGYFFDPYTRICVKYIDNVHIKEFCQANPNSVMPSMTNCAQYYTCQDYMKGSMLRECSYPDLFSLDTMSCQRFSSTKKAPGK</sequence>
<feature type="domain" description="Chitin-binding type-2" evidence="6">
    <location>
        <begin position="1779"/>
        <end position="1839"/>
    </location>
</feature>
<dbReference type="InterPro" id="IPR002557">
    <property type="entry name" value="Chitin-bd_dom"/>
</dbReference>
<protein>
    <recommendedName>
        <fullName evidence="6">Chitin-binding type-2 domain-containing protein</fullName>
    </recommendedName>
</protein>
<proteinExistence type="predicted"/>
<keyword evidence="5" id="KW-0325">Glycoprotein</keyword>
<dbReference type="GO" id="GO:0008061">
    <property type="term" value="F:chitin binding"/>
    <property type="evidence" value="ECO:0007669"/>
    <property type="project" value="UniProtKB-KW"/>
</dbReference>
<evidence type="ECO:0000256" key="1">
    <source>
        <dbReference type="ARBA" id="ARBA00022669"/>
    </source>
</evidence>
<organism evidence="7 8">
    <name type="scientific">Mytilus coruscus</name>
    <name type="common">Sea mussel</name>
    <dbReference type="NCBI Taxonomy" id="42192"/>
    <lineage>
        <taxon>Eukaryota</taxon>
        <taxon>Metazoa</taxon>
        <taxon>Spiralia</taxon>
        <taxon>Lophotrochozoa</taxon>
        <taxon>Mollusca</taxon>
        <taxon>Bivalvia</taxon>
        <taxon>Autobranchia</taxon>
        <taxon>Pteriomorphia</taxon>
        <taxon>Mytilida</taxon>
        <taxon>Mytiloidea</taxon>
        <taxon>Mytilidae</taxon>
        <taxon>Mytilinae</taxon>
        <taxon>Mytilus</taxon>
    </lineage>
</organism>
<feature type="domain" description="Chitin-binding type-2" evidence="6">
    <location>
        <begin position="1079"/>
        <end position="1139"/>
    </location>
</feature>
<dbReference type="PANTHER" id="PTHR23301:SF0">
    <property type="entry name" value="CHITIN-BINDING TYPE-2 DOMAIN-CONTAINING PROTEIN-RELATED"/>
    <property type="match status" value="1"/>
</dbReference>
<keyword evidence="2" id="KW-0732">Signal</keyword>
<keyword evidence="3" id="KW-0677">Repeat</keyword>
<feature type="domain" description="Chitin-binding type-2" evidence="6">
    <location>
        <begin position="1485"/>
        <end position="1545"/>
    </location>
</feature>
<dbReference type="InterPro" id="IPR036508">
    <property type="entry name" value="Chitin-bd_dom_sf"/>
</dbReference>
<evidence type="ECO:0000313" key="7">
    <source>
        <dbReference type="EMBL" id="CAC5391786.1"/>
    </source>
</evidence>
<dbReference type="Pfam" id="PF01607">
    <property type="entry name" value="CBM_14"/>
    <property type="match status" value="3"/>
</dbReference>
<evidence type="ECO:0000256" key="5">
    <source>
        <dbReference type="ARBA" id="ARBA00023180"/>
    </source>
</evidence>
<keyword evidence="8" id="KW-1185">Reference proteome</keyword>
<feature type="domain" description="Chitin-binding type-2" evidence="6">
    <location>
        <begin position="932"/>
        <end position="992"/>
    </location>
</feature>
<feature type="domain" description="Chitin-binding type-2" evidence="6">
    <location>
        <begin position="29"/>
        <end position="83"/>
    </location>
</feature>
<dbReference type="PANTHER" id="PTHR23301">
    <property type="entry name" value="CHITIN BINDING PERITROPHIN-A"/>
    <property type="match status" value="1"/>
</dbReference>
<feature type="domain" description="Chitin-binding type-2" evidence="6">
    <location>
        <begin position="787"/>
        <end position="844"/>
    </location>
</feature>
<evidence type="ECO:0000313" key="8">
    <source>
        <dbReference type="Proteomes" id="UP000507470"/>
    </source>
</evidence>
<dbReference type="Gene3D" id="2.170.140.10">
    <property type="entry name" value="Chitin binding domain"/>
    <property type="match status" value="1"/>
</dbReference>
<evidence type="ECO:0000256" key="3">
    <source>
        <dbReference type="ARBA" id="ARBA00022737"/>
    </source>
</evidence>
<feature type="domain" description="Chitin-binding type-2" evidence="6">
    <location>
        <begin position="501"/>
        <end position="555"/>
    </location>
</feature>
<feature type="domain" description="Chitin-binding type-2" evidence="6">
    <location>
        <begin position="642"/>
        <end position="702"/>
    </location>
</feature>
<keyword evidence="1" id="KW-0147">Chitin-binding</keyword>
<dbReference type="PROSITE" id="PS50940">
    <property type="entry name" value="CHIT_BIND_II"/>
    <property type="match status" value="14"/>
</dbReference>
<dbReference type="GO" id="GO:0005576">
    <property type="term" value="C:extracellular region"/>
    <property type="evidence" value="ECO:0007669"/>
    <property type="project" value="InterPro"/>
</dbReference>
<feature type="domain" description="Chitin-binding type-2" evidence="6">
    <location>
        <begin position="1633"/>
        <end position="1693"/>
    </location>
</feature>
<evidence type="ECO:0000256" key="2">
    <source>
        <dbReference type="ARBA" id="ARBA00022729"/>
    </source>
</evidence>
<dbReference type="OrthoDB" id="6020543at2759"/>
<dbReference type="SUPFAM" id="SSF57625">
    <property type="entry name" value="Invertebrate chitin-binding proteins"/>
    <property type="match status" value="10"/>
</dbReference>
<feature type="domain" description="Chitin-binding type-2" evidence="6">
    <location>
        <begin position="343"/>
        <end position="413"/>
    </location>
</feature>
<accession>A0A6J8C8N5</accession>
<gene>
    <name evidence="7" type="ORF">MCOR_26769</name>
</gene>
<dbReference type="EMBL" id="CACVKT020004828">
    <property type="protein sequence ID" value="CAC5391786.1"/>
    <property type="molecule type" value="Genomic_DNA"/>
</dbReference>
<dbReference type="Proteomes" id="UP000507470">
    <property type="component" value="Unassembled WGS sequence"/>
</dbReference>
<keyword evidence="4" id="KW-1015">Disulfide bond</keyword>
<dbReference type="InterPro" id="IPR051940">
    <property type="entry name" value="Chitin_bind-dev_reg"/>
</dbReference>
<reference evidence="7 8" key="1">
    <citation type="submission" date="2020-06" db="EMBL/GenBank/DDBJ databases">
        <authorList>
            <person name="Li R."/>
            <person name="Bekaert M."/>
        </authorList>
    </citation>
    <scope>NUCLEOTIDE SEQUENCE [LARGE SCALE GENOMIC DNA]</scope>
    <source>
        <strain evidence="8">wild</strain>
    </source>
</reference>
<feature type="domain" description="Chitin-binding type-2" evidence="6">
    <location>
        <begin position="1574"/>
        <end position="1623"/>
    </location>
</feature>
<feature type="domain" description="Chitin-binding type-2" evidence="6">
    <location>
        <begin position="1226"/>
        <end position="1286"/>
    </location>
</feature>
<feature type="domain" description="Chitin-binding type-2" evidence="6">
    <location>
        <begin position="1993"/>
        <end position="2041"/>
    </location>
</feature>
<dbReference type="SMART" id="SM00494">
    <property type="entry name" value="ChtBD2"/>
    <property type="match status" value="22"/>
</dbReference>
<feature type="domain" description="Chitin-binding type-2" evidence="6">
    <location>
        <begin position="197"/>
        <end position="256"/>
    </location>
</feature>
<evidence type="ECO:0000256" key="4">
    <source>
        <dbReference type="ARBA" id="ARBA00023157"/>
    </source>
</evidence>
<name>A0A6J8C8N5_MYTCO</name>
<evidence type="ECO:0000259" key="6">
    <source>
        <dbReference type="PROSITE" id="PS50940"/>
    </source>
</evidence>